<dbReference type="EMBL" id="KB706984">
    <property type="protein sequence ID" value="EMR64845.1"/>
    <property type="molecule type" value="Genomic_DNA"/>
</dbReference>
<name>M7TDS9_EUTLA</name>
<accession>M7TDS9</accession>
<dbReference type="Pfam" id="PF04082">
    <property type="entry name" value="Fungal_trans"/>
    <property type="match status" value="1"/>
</dbReference>
<dbReference type="GO" id="GO:0008270">
    <property type="term" value="F:zinc ion binding"/>
    <property type="evidence" value="ECO:0007669"/>
    <property type="project" value="InterPro"/>
</dbReference>
<evidence type="ECO:0000256" key="7">
    <source>
        <dbReference type="ARBA" id="ARBA00023242"/>
    </source>
</evidence>
<evidence type="ECO:0000256" key="6">
    <source>
        <dbReference type="ARBA" id="ARBA00023163"/>
    </source>
</evidence>
<feature type="region of interest" description="Disordered" evidence="8">
    <location>
        <begin position="529"/>
        <end position="548"/>
    </location>
</feature>
<keyword evidence="6" id="KW-0804">Transcription</keyword>
<dbReference type="Proteomes" id="UP000012174">
    <property type="component" value="Unassembled WGS sequence"/>
</dbReference>
<dbReference type="STRING" id="1287681.M7TDS9"/>
<evidence type="ECO:0000256" key="1">
    <source>
        <dbReference type="ARBA" id="ARBA00004123"/>
    </source>
</evidence>
<evidence type="ECO:0000256" key="9">
    <source>
        <dbReference type="SAM" id="Phobius"/>
    </source>
</evidence>
<evidence type="ECO:0000256" key="3">
    <source>
        <dbReference type="ARBA" id="ARBA00022833"/>
    </source>
</evidence>
<keyword evidence="7" id="KW-0539">Nucleus</keyword>
<keyword evidence="4" id="KW-0805">Transcription regulation</keyword>
<dbReference type="HOGENOM" id="CLU_012331_4_2_1"/>
<dbReference type="InterPro" id="IPR052202">
    <property type="entry name" value="Yeast_MetPath_Reg"/>
</dbReference>
<dbReference type="OrthoDB" id="9970124at2759"/>
<evidence type="ECO:0000313" key="12">
    <source>
        <dbReference type="Proteomes" id="UP000012174"/>
    </source>
</evidence>
<dbReference type="InterPro" id="IPR007219">
    <property type="entry name" value="XnlR_reg_dom"/>
</dbReference>
<organism evidence="11 12">
    <name type="scientific">Eutypa lata (strain UCR-EL1)</name>
    <name type="common">Grapevine dieback disease fungus</name>
    <name type="synonym">Eutypa armeniacae</name>
    <dbReference type="NCBI Taxonomy" id="1287681"/>
    <lineage>
        <taxon>Eukaryota</taxon>
        <taxon>Fungi</taxon>
        <taxon>Dikarya</taxon>
        <taxon>Ascomycota</taxon>
        <taxon>Pezizomycotina</taxon>
        <taxon>Sordariomycetes</taxon>
        <taxon>Xylariomycetidae</taxon>
        <taxon>Xylariales</taxon>
        <taxon>Diatrypaceae</taxon>
        <taxon>Eutypa</taxon>
    </lineage>
</organism>
<dbReference type="PANTHER" id="PTHR47782">
    <property type="entry name" value="ZN(II)2CYS6 TRANSCRIPTION FACTOR (EUROFUNG)-RELATED"/>
    <property type="match status" value="1"/>
</dbReference>
<dbReference type="GO" id="GO:0000981">
    <property type="term" value="F:DNA-binding transcription factor activity, RNA polymerase II-specific"/>
    <property type="evidence" value="ECO:0007669"/>
    <property type="project" value="TreeGrafter"/>
</dbReference>
<dbReference type="GO" id="GO:0005634">
    <property type="term" value="C:nucleus"/>
    <property type="evidence" value="ECO:0007669"/>
    <property type="project" value="UniProtKB-SubCell"/>
</dbReference>
<comment type="subcellular location">
    <subcellularLocation>
        <location evidence="1">Nucleus</location>
    </subcellularLocation>
</comment>
<sequence length="548" mass="61095">MVQATTWKKAIPGLSDEASSSPASELRAPLGGVRAMTMNELTRYSIKEPPSDELGSQLVNLYLQQLHTRYPFLDPAELWRLQKARTPVAHSESGNLSMTQRYGIFKLYMVFAIGATLLQLTNKSAEVSPERFYMTALQHMAAAKVPRTVQNIEAMTLLVVYHLRSASGLGLWYMIGLAMRTCIDLGLHRKNHERGLAPLVIQMHRRLFWTVYSLEIVIAISLGRPLSISERQIDVELPDTISVASVPCPSSPGETPVQPTSSNDNLQLANLLFQLRSIEARIHHSIYRTDKPLSALLPKLDKIYKQLEVWRLASIESLPPDGHVLDYPLLLYHRAVRMLIQPFMTILPVSDPYYVLCLRAAGSVCQMHKRLHQTIGYGHSFIAVQTIFVAGVTLLYGLWTQTHLVWSVTLADDLRACSLVLFVMSERAPWVRKYRDAFEVLVDAAMEKLRSGESSLAEMVAVAQTQAQAQSQSQGPRVGQFASGDETMRGPNPDTGPGSSSYGNGNGEHGGESGDVWRLVTELADWIDQDQETTPKWMPNFEALQSLS</sequence>
<dbReference type="SMART" id="SM00906">
    <property type="entry name" value="Fungal_trans"/>
    <property type="match status" value="1"/>
</dbReference>
<evidence type="ECO:0000256" key="4">
    <source>
        <dbReference type="ARBA" id="ARBA00023015"/>
    </source>
</evidence>
<dbReference type="CDD" id="cd12148">
    <property type="entry name" value="fungal_TF_MHR"/>
    <property type="match status" value="1"/>
</dbReference>
<keyword evidence="5" id="KW-0238">DNA-binding</keyword>
<keyword evidence="2" id="KW-0479">Metal-binding</keyword>
<dbReference type="PANTHER" id="PTHR47782:SF12">
    <property type="entry name" value="ZN(II)2CYS6 TRANSCRIPTION FACTOR (EUROFUNG)"/>
    <property type="match status" value="1"/>
</dbReference>
<dbReference type="KEGG" id="ela:UCREL1_8200"/>
<protein>
    <submittedName>
        <fullName evidence="11">Putative c6 transcription protein</fullName>
    </submittedName>
</protein>
<dbReference type="GO" id="GO:0006351">
    <property type="term" value="P:DNA-templated transcription"/>
    <property type="evidence" value="ECO:0007669"/>
    <property type="project" value="InterPro"/>
</dbReference>
<evidence type="ECO:0000256" key="2">
    <source>
        <dbReference type="ARBA" id="ARBA00022723"/>
    </source>
</evidence>
<proteinExistence type="predicted"/>
<gene>
    <name evidence="11" type="ORF">UCREL1_8200</name>
</gene>
<evidence type="ECO:0000259" key="10">
    <source>
        <dbReference type="SMART" id="SM00906"/>
    </source>
</evidence>
<feature type="transmembrane region" description="Helical" evidence="9">
    <location>
        <begin position="377"/>
        <end position="398"/>
    </location>
</feature>
<dbReference type="GO" id="GO:0045944">
    <property type="term" value="P:positive regulation of transcription by RNA polymerase II"/>
    <property type="evidence" value="ECO:0007669"/>
    <property type="project" value="TreeGrafter"/>
</dbReference>
<keyword evidence="9" id="KW-1133">Transmembrane helix</keyword>
<keyword evidence="3" id="KW-0862">Zinc</keyword>
<feature type="domain" description="Xylanolytic transcriptional activator regulatory" evidence="10">
    <location>
        <begin position="171"/>
        <end position="244"/>
    </location>
</feature>
<dbReference type="AlphaFoldDB" id="M7TDS9"/>
<dbReference type="GO" id="GO:0043565">
    <property type="term" value="F:sequence-specific DNA binding"/>
    <property type="evidence" value="ECO:0007669"/>
    <property type="project" value="TreeGrafter"/>
</dbReference>
<keyword evidence="9" id="KW-0812">Transmembrane</keyword>
<keyword evidence="9" id="KW-0472">Membrane</keyword>
<reference evidence="12" key="1">
    <citation type="journal article" date="2013" name="Genome Announc.">
        <title>Draft genome sequence of the grapevine dieback fungus Eutypa lata UCR-EL1.</title>
        <authorList>
            <person name="Blanco-Ulate B."/>
            <person name="Rolshausen P.E."/>
            <person name="Cantu D."/>
        </authorList>
    </citation>
    <scope>NUCLEOTIDE SEQUENCE [LARGE SCALE GENOMIC DNA]</scope>
    <source>
        <strain evidence="12">UCR-EL1</strain>
    </source>
</reference>
<evidence type="ECO:0000256" key="8">
    <source>
        <dbReference type="SAM" id="MobiDB-lite"/>
    </source>
</evidence>
<dbReference type="OMA" id="IHRANTI"/>
<dbReference type="eggNOG" id="ENOG502QS9Q">
    <property type="taxonomic scope" value="Eukaryota"/>
</dbReference>
<evidence type="ECO:0000313" key="11">
    <source>
        <dbReference type="EMBL" id="EMR64845.1"/>
    </source>
</evidence>
<keyword evidence="12" id="KW-1185">Reference proteome</keyword>
<feature type="region of interest" description="Disordered" evidence="8">
    <location>
        <begin position="467"/>
        <end position="515"/>
    </location>
</feature>
<evidence type="ECO:0000256" key="5">
    <source>
        <dbReference type="ARBA" id="ARBA00023125"/>
    </source>
</evidence>